<dbReference type="Pfam" id="PF13175">
    <property type="entry name" value="AAA_15"/>
    <property type="match status" value="1"/>
</dbReference>
<evidence type="ECO:0000259" key="1">
    <source>
        <dbReference type="Pfam" id="PF13175"/>
    </source>
</evidence>
<dbReference type="Gene3D" id="3.40.50.300">
    <property type="entry name" value="P-loop containing nucleotide triphosphate hydrolases"/>
    <property type="match status" value="1"/>
</dbReference>
<dbReference type="InterPro" id="IPR014555">
    <property type="entry name" value="RecF-like"/>
</dbReference>
<dbReference type="SUPFAM" id="SSF52540">
    <property type="entry name" value="P-loop containing nucleoside triphosphate hydrolases"/>
    <property type="match status" value="1"/>
</dbReference>
<gene>
    <name evidence="3" type="ORF">WA1_13170</name>
</gene>
<dbReference type="Pfam" id="PF13304">
    <property type="entry name" value="AAA_21"/>
    <property type="match status" value="1"/>
</dbReference>
<dbReference type="AlphaFoldDB" id="A0A139XFD3"/>
<name>A0A139XFD3_9CYAN</name>
<dbReference type="GO" id="GO:0016887">
    <property type="term" value="F:ATP hydrolysis activity"/>
    <property type="evidence" value="ECO:0007669"/>
    <property type="project" value="InterPro"/>
</dbReference>
<dbReference type="EMBL" id="ANNX02000016">
    <property type="protein sequence ID" value="KYC43373.1"/>
    <property type="molecule type" value="Genomic_DNA"/>
</dbReference>
<dbReference type="InterPro" id="IPR041685">
    <property type="entry name" value="AAA_GajA/Old/RecF-like"/>
</dbReference>
<accession>A0A139XFD3</accession>
<protein>
    <submittedName>
        <fullName evidence="3">ATPase</fullName>
    </submittedName>
</protein>
<dbReference type="STRING" id="128403.WA1_13170"/>
<organism evidence="3 4">
    <name type="scientific">Scytonema hofmannii PCC 7110</name>
    <dbReference type="NCBI Taxonomy" id="128403"/>
    <lineage>
        <taxon>Bacteria</taxon>
        <taxon>Bacillati</taxon>
        <taxon>Cyanobacteriota</taxon>
        <taxon>Cyanophyceae</taxon>
        <taxon>Nostocales</taxon>
        <taxon>Scytonemataceae</taxon>
        <taxon>Scytonema</taxon>
    </lineage>
</organism>
<feature type="domain" description="Endonuclease GajA/Old nuclease/RecF-like AAA" evidence="1">
    <location>
        <begin position="1"/>
        <end position="93"/>
    </location>
</feature>
<dbReference type="Proteomes" id="UP000076925">
    <property type="component" value="Unassembled WGS sequence"/>
</dbReference>
<reference evidence="3 4" key="1">
    <citation type="journal article" date="2013" name="Genome Biol. Evol.">
        <title>Genomes of Stigonematalean cyanobacteria (subsection V) and the evolution of oxygenic photosynthesis from prokaryotes to plastids.</title>
        <authorList>
            <person name="Dagan T."/>
            <person name="Roettger M."/>
            <person name="Stucken K."/>
            <person name="Landan G."/>
            <person name="Koch R."/>
            <person name="Major P."/>
            <person name="Gould S.B."/>
            <person name="Goremykin V.V."/>
            <person name="Rippka R."/>
            <person name="Tandeau de Marsac N."/>
            <person name="Gugger M."/>
            <person name="Lockhart P.J."/>
            <person name="Allen J.F."/>
            <person name="Brune I."/>
            <person name="Maus I."/>
            <person name="Puhler A."/>
            <person name="Martin W.F."/>
        </authorList>
    </citation>
    <scope>NUCLEOTIDE SEQUENCE [LARGE SCALE GENOMIC DNA]</scope>
    <source>
        <strain evidence="3 4">PCC 7110</strain>
    </source>
</reference>
<evidence type="ECO:0000313" key="4">
    <source>
        <dbReference type="Proteomes" id="UP000076925"/>
    </source>
</evidence>
<dbReference type="GO" id="GO:0005524">
    <property type="term" value="F:ATP binding"/>
    <property type="evidence" value="ECO:0007669"/>
    <property type="project" value="InterPro"/>
</dbReference>
<dbReference type="PANTHER" id="PTHR43581:SF4">
    <property type="entry name" value="ATP_GTP PHOSPHATASE"/>
    <property type="match status" value="1"/>
</dbReference>
<evidence type="ECO:0000259" key="2">
    <source>
        <dbReference type="Pfam" id="PF13304"/>
    </source>
</evidence>
<keyword evidence="4" id="KW-1185">Reference proteome</keyword>
<comment type="caution">
    <text evidence="3">The sequence shown here is derived from an EMBL/GenBank/DDBJ whole genome shotgun (WGS) entry which is preliminary data.</text>
</comment>
<dbReference type="PANTHER" id="PTHR43581">
    <property type="entry name" value="ATP/GTP PHOSPHATASE"/>
    <property type="match status" value="1"/>
</dbReference>
<dbReference type="InterPro" id="IPR027417">
    <property type="entry name" value="P-loop_NTPase"/>
</dbReference>
<dbReference type="InterPro" id="IPR051396">
    <property type="entry name" value="Bact_Antivir_Def_Nuclease"/>
</dbReference>
<dbReference type="PIRSF" id="PIRSF029347">
    <property type="entry name" value="RecF"/>
    <property type="match status" value="1"/>
</dbReference>
<proteinExistence type="predicted"/>
<dbReference type="InterPro" id="IPR003959">
    <property type="entry name" value="ATPase_AAA_core"/>
</dbReference>
<sequence length="372" mass="43957">MLKRLYINNFRCLVNFELNFDSINLFLGGNGTGKSTIFEVLQKIQVFVSGDFKVEEIFKSHDCTRWQKIPIQLFELEILGNGGNYKYELALEYKQEKIRIKYERLWYDNQPLLKFESGEVRLFQDDYSVGSVYPFDWSRSILSSLVLRDDNTKLIWFKERMERFIIVKIIPHLMVDGSDREETRLSLHMENFVSWYRYLSQDQGKIAQIMIVLKEVLDGFISFKFERFSEEYKILKLRFSLDSYQQELMDYRFDELSDGQKVLIALYTLLYGTQSEDYTLCIDEPENFLALPEIQPWLTQLYDLCSEQKMQALLISHHPELINYLLASPIGYWFERQSNVPVRVKKIGQEVAASTGLPISELIARGWLYEPA</sequence>
<dbReference type="OrthoDB" id="127554at2"/>
<feature type="domain" description="ATPase AAA-type core" evidence="2">
    <location>
        <begin position="253"/>
        <end position="323"/>
    </location>
</feature>
<evidence type="ECO:0000313" key="3">
    <source>
        <dbReference type="EMBL" id="KYC43373.1"/>
    </source>
</evidence>